<name>A0A6A5TYP9_9PLEO</name>
<accession>A0A6A5TYP9</accession>
<reference evidence="1" key="1">
    <citation type="journal article" date="2020" name="Stud. Mycol.">
        <title>101 Dothideomycetes genomes: a test case for predicting lifestyles and emergence of pathogens.</title>
        <authorList>
            <person name="Haridas S."/>
            <person name="Albert R."/>
            <person name="Binder M."/>
            <person name="Bloem J."/>
            <person name="Labutti K."/>
            <person name="Salamov A."/>
            <person name="Andreopoulos B."/>
            <person name="Baker S."/>
            <person name="Barry K."/>
            <person name="Bills G."/>
            <person name="Bluhm B."/>
            <person name="Cannon C."/>
            <person name="Castanera R."/>
            <person name="Culley D."/>
            <person name="Daum C."/>
            <person name="Ezra D."/>
            <person name="Gonzalez J."/>
            <person name="Henrissat B."/>
            <person name="Kuo A."/>
            <person name="Liang C."/>
            <person name="Lipzen A."/>
            <person name="Lutzoni F."/>
            <person name="Magnuson J."/>
            <person name="Mondo S."/>
            <person name="Nolan M."/>
            <person name="Ohm R."/>
            <person name="Pangilinan J."/>
            <person name="Park H.-J."/>
            <person name="Ramirez L."/>
            <person name="Alfaro M."/>
            <person name="Sun H."/>
            <person name="Tritt A."/>
            <person name="Yoshinaga Y."/>
            <person name="Zwiers L.-H."/>
            <person name="Turgeon B."/>
            <person name="Goodwin S."/>
            <person name="Spatafora J."/>
            <person name="Crous P."/>
            <person name="Grigoriev I."/>
        </authorList>
    </citation>
    <scope>NUCLEOTIDE SEQUENCE</scope>
    <source>
        <strain evidence="1">CBS 675.92</strain>
    </source>
</reference>
<dbReference type="AlphaFoldDB" id="A0A6A5TYP9"/>
<gene>
    <name evidence="1" type="ORF">CC80DRAFT_592464</name>
</gene>
<proteinExistence type="predicted"/>
<sequence length="140" mass="15256">MSVDTLQVNGLNSQQGGTKYHVKQQGSGWIADHGPTTGVLKSFLLIGLFQIAAIPAGWEGYVDQQLRTYDSALNDLPNITCRVWLFWVLALLQKEVNGCKVLKCTDLAALEAEIIAWGNQNAGSADLNQQPRPVAASKYL</sequence>
<dbReference type="OrthoDB" id="3016366at2759"/>
<organism evidence="1 2">
    <name type="scientific">Byssothecium circinans</name>
    <dbReference type="NCBI Taxonomy" id="147558"/>
    <lineage>
        <taxon>Eukaryota</taxon>
        <taxon>Fungi</taxon>
        <taxon>Dikarya</taxon>
        <taxon>Ascomycota</taxon>
        <taxon>Pezizomycotina</taxon>
        <taxon>Dothideomycetes</taxon>
        <taxon>Pleosporomycetidae</taxon>
        <taxon>Pleosporales</taxon>
        <taxon>Massarineae</taxon>
        <taxon>Massarinaceae</taxon>
        <taxon>Byssothecium</taxon>
    </lineage>
</organism>
<evidence type="ECO:0000313" key="2">
    <source>
        <dbReference type="Proteomes" id="UP000800035"/>
    </source>
</evidence>
<evidence type="ECO:0000313" key="1">
    <source>
        <dbReference type="EMBL" id="KAF1958003.1"/>
    </source>
</evidence>
<dbReference type="Proteomes" id="UP000800035">
    <property type="component" value="Unassembled WGS sequence"/>
</dbReference>
<dbReference type="EMBL" id="ML976988">
    <property type="protein sequence ID" value="KAF1958003.1"/>
    <property type="molecule type" value="Genomic_DNA"/>
</dbReference>
<keyword evidence="2" id="KW-1185">Reference proteome</keyword>
<protein>
    <submittedName>
        <fullName evidence="1">Uncharacterized protein</fullName>
    </submittedName>
</protein>